<keyword evidence="2 3" id="KW-0067">ATP-binding</keyword>
<evidence type="ECO:0000313" key="6">
    <source>
        <dbReference type="Proteomes" id="UP001057375"/>
    </source>
</evidence>
<dbReference type="InterPro" id="IPR017441">
    <property type="entry name" value="Protein_kinase_ATP_BS"/>
</dbReference>
<accession>A0ABQ5KG09</accession>
<dbReference type="Pfam" id="PF00069">
    <property type="entry name" value="Pkinase"/>
    <property type="match status" value="1"/>
</dbReference>
<feature type="domain" description="Protein kinase" evidence="4">
    <location>
        <begin position="975"/>
        <end position="1319"/>
    </location>
</feature>
<sequence length="1392" mass="158860">MEIPIISSDELLSTLQIRALLLLLKSASFEEVNHIYQTYNAAAMTIFKHNNSAEKIFQDSERIVLLCELISKLAGVHRKDDFKIPYLNQLVNLFIIPMINCEHVLGLSISQWLYGIIHKYLMSVDITKRALDFMSDSLSCILDKGTEERLKPDLVFHVLSCCELISNSPHTLILDALIDVIHPHLVGWIETYTTYISSIITTLCNLVKPSSDDSSRKLRINKIFSIFVPLFHVIQSMFSGKSFISVSHVLILFFYLCSSFERTQTIFSEVFESLSEWFESLQYYHREGEIVASKGINYWYGLVKQFHMTLSDPKMEEEEEKGEEEKEEEDVRVVVVPDFSDKLRSLHEKMVWCEESILGISEKSALFASQASGLHVKSTKESEEFSFYVDLCAQIVCATSGQKEILFEKYHFMILETFRTKTLPEQITDFRNELLMCCKCLAFWVGSFGPDQTTIFLSKEKMGLLFDKFIDHLLRIEKSLGLAASEWIYHLCTNYSYFNVDERAQVFKKIKDSLFTLLTLDSGENFPGPELFLKILTLLGNLSSILDNSIRDEILDTIQPNILRWFEIYPSSSFVGKWLVILHNITLSEDDWSPCQHRCVSLFPTIEKLSSPIRGVFVNEGIMVIKHLVALVAHFCCVEEYSVKLHASLAIFLDDWYEVFKAEGDEWGIRNWSKLIASFSNIPCLVQFLCPKYDVHMEWCALHGAWPIHHDIYQRNVMQHRLTTSQRELLAARRKTILSMQRLGDDMIRAKFLMKGGRSTKTLGRFEKWKRSVKIHTSKMKVDLGDIESESLKRGLDLKSFLSGRRSITFHKLFFPFSTAQNLKCIHLCVNSLSTQPQCLRISFHLKNGFTMSNIHRIQRVASNSSHSSHSSLVPQLEYEWFVLPVHISDIVSCEMECMCSWKWEKWCHVEALRLVRETKKESERRERHEKKSQFYLSHRGKFQHSNLIDEDGESSTVDISTRIRSTTITSPRVLTPLCILGSGAFGEVLLVKMEGMETPCVLKKMLKIGEKTVLRSCKKEFRAQLRLFMHPQCFSRIPRPLCILNCMNANLEGVFGFMMEYCAGGSVRSFARSWAVVEPTAQGCQDTSESEISHSTVRSFDSLKIASLCVAMIECLDDVFRAQPDSLVHRDIKPENFLVRVDPATSKCTVVLGDLGLLQIQDTVSSILCSKTTMSESHSSSISSEKTLSHFALCGTFVYNSYEALNEGFHSQAGDAYSLGMTILSLFSNESPLYGHPLLRGIEDPSLFIERLITIMERHRMPSITNFPIFTSLKDHPGGRKIHDCLEDIYSGLTEKDIHKRMTTAIARERIQEIKEFLPSVGEGWRCPSIEEVIRQQLLKYEGDSGSVLSEQPPLIPLGSSYSSTYCPSSLSFSSISASTPLRTHSHSVGG</sequence>
<proteinExistence type="predicted"/>
<gene>
    <name evidence="5" type="ORF">ADUPG1_014226</name>
</gene>
<dbReference type="PANTHER" id="PTHR44167">
    <property type="entry name" value="OVARIAN-SPECIFIC SERINE/THREONINE-PROTEIN KINASE LOK-RELATED"/>
    <property type="match status" value="1"/>
</dbReference>
<dbReference type="InterPro" id="IPR008271">
    <property type="entry name" value="Ser/Thr_kinase_AS"/>
</dbReference>
<dbReference type="PROSITE" id="PS50011">
    <property type="entry name" value="PROTEIN_KINASE_DOM"/>
    <property type="match status" value="1"/>
</dbReference>
<protein>
    <recommendedName>
        <fullName evidence="4">Protein kinase domain-containing protein</fullName>
    </recommendedName>
</protein>
<keyword evidence="1 3" id="KW-0547">Nucleotide-binding</keyword>
<dbReference type="PROSITE" id="PS00108">
    <property type="entry name" value="PROTEIN_KINASE_ST"/>
    <property type="match status" value="1"/>
</dbReference>
<reference evidence="5" key="1">
    <citation type="submission" date="2022-03" db="EMBL/GenBank/DDBJ databases">
        <title>Draft genome sequence of Aduncisulcus paluster, a free-living microaerophilic Fornicata.</title>
        <authorList>
            <person name="Yuyama I."/>
            <person name="Kume K."/>
            <person name="Tamura T."/>
            <person name="Inagaki Y."/>
            <person name="Hashimoto T."/>
        </authorList>
    </citation>
    <scope>NUCLEOTIDE SEQUENCE</scope>
    <source>
        <strain evidence="5">NY0171</strain>
    </source>
</reference>
<keyword evidence="6" id="KW-1185">Reference proteome</keyword>
<name>A0ABQ5KG09_9EUKA</name>
<dbReference type="Proteomes" id="UP001057375">
    <property type="component" value="Unassembled WGS sequence"/>
</dbReference>
<dbReference type="EMBL" id="BQXS01013858">
    <property type="protein sequence ID" value="GKT29830.1"/>
    <property type="molecule type" value="Genomic_DNA"/>
</dbReference>
<dbReference type="InterPro" id="IPR011009">
    <property type="entry name" value="Kinase-like_dom_sf"/>
</dbReference>
<comment type="caution">
    <text evidence="5">The sequence shown here is derived from an EMBL/GenBank/DDBJ whole genome shotgun (WGS) entry which is preliminary data.</text>
</comment>
<evidence type="ECO:0000259" key="4">
    <source>
        <dbReference type="PROSITE" id="PS50011"/>
    </source>
</evidence>
<organism evidence="5 6">
    <name type="scientific">Aduncisulcus paluster</name>
    <dbReference type="NCBI Taxonomy" id="2918883"/>
    <lineage>
        <taxon>Eukaryota</taxon>
        <taxon>Metamonada</taxon>
        <taxon>Carpediemonas-like organisms</taxon>
        <taxon>Aduncisulcus</taxon>
    </lineage>
</organism>
<dbReference type="PANTHER" id="PTHR44167:SF30">
    <property type="entry name" value="PHOSPHORYLASE KINASE"/>
    <property type="match status" value="1"/>
</dbReference>
<evidence type="ECO:0000256" key="2">
    <source>
        <dbReference type="ARBA" id="ARBA00022840"/>
    </source>
</evidence>
<dbReference type="SUPFAM" id="SSF48371">
    <property type="entry name" value="ARM repeat"/>
    <property type="match status" value="1"/>
</dbReference>
<dbReference type="SUPFAM" id="SSF56112">
    <property type="entry name" value="Protein kinase-like (PK-like)"/>
    <property type="match status" value="1"/>
</dbReference>
<evidence type="ECO:0000256" key="1">
    <source>
        <dbReference type="ARBA" id="ARBA00022741"/>
    </source>
</evidence>
<dbReference type="SMART" id="SM00220">
    <property type="entry name" value="S_TKc"/>
    <property type="match status" value="1"/>
</dbReference>
<dbReference type="Gene3D" id="1.10.510.10">
    <property type="entry name" value="Transferase(Phosphotransferase) domain 1"/>
    <property type="match status" value="1"/>
</dbReference>
<evidence type="ECO:0000313" key="5">
    <source>
        <dbReference type="EMBL" id="GKT29830.1"/>
    </source>
</evidence>
<evidence type="ECO:0000256" key="3">
    <source>
        <dbReference type="PROSITE-ProRule" id="PRU10141"/>
    </source>
</evidence>
<dbReference type="PROSITE" id="PS00107">
    <property type="entry name" value="PROTEIN_KINASE_ATP"/>
    <property type="match status" value="1"/>
</dbReference>
<dbReference type="InterPro" id="IPR016024">
    <property type="entry name" value="ARM-type_fold"/>
</dbReference>
<feature type="binding site" evidence="3">
    <location>
        <position position="1004"/>
    </location>
    <ligand>
        <name>ATP</name>
        <dbReference type="ChEBI" id="CHEBI:30616"/>
    </ligand>
</feature>
<dbReference type="InterPro" id="IPR000719">
    <property type="entry name" value="Prot_kinase_dom"/>
</dbReference>